<dbReference type="InterPro" id="IPR001810">
    <property type="entry name" value="F-box_dom"/>
</dbReference>
<organism evidence="2 3">
    <name type="scientific">Pleurotus ostreatus</name>
    <name type="common">Oyster mushroom</name>
    <name type="synonym">White-rot fungus</name>
    <dbReference type="NCBI Taxonomy" id="5322"/>
    <lineage>
        <taxon>Eukaryota</taxon>
        <taxon>Fungi</taxon>
        <taxon>Dikarya</taxon>
        <taxon>Basidiomycota</taxon>
        <taxon>Agaricomycotina</taxon>
        <taxon>Agaricomycetes</taxon>
        <taxon>Agaricomycetidae</taxon>
        <taxon>Agaricales</taxon>
        <taxon>Pleurotineae</taxon>
        <taxon>Pleurotaceae</taxon>
        <taxon>Pleurotus</taxon>
    </lineage>
</organism>
<dbReference type="Pfam" id="PF12937">
    <property type="entry name" value="F-box-like"/>
    <property type="match status" value="1"/>
</dbReference>
<dbReference type="GeneID" id="59374040"/>
<comment type="caution">
    <text evidence="2">The sequence shown here is derived from an EMBL/GenBank/DDBJ whole genome shotgun (WGS) entry which is preliminary data.</text>
</comment>
<name>A0A8H6ZZV5_PLEOS</name>
<dbReference type="AlphaFoldDB" id="A0A8H6ZZV5"/>
<protein>
    <recommendedName>
        <fullName evidence="1">F-box domain-containing protein</fullName>
    </recommendedName>
</protein>
<evidence type="ECO:0000313" key="2">
    <source>
        <dbReference type="EMBL" id="KAF7437383.1"/>
    </source>
</evidence>
<dbReference type="RefSeq" id="XP_036635282.1">
    <property type="nucleotide sequence ID" value="XM_036773809.1"/>
</dbReference>
<dbReference type="OrthoDB" id="3365698at2759"/>
<keyword evidence="3" id="KW-1185">Reference proteome</keyword>
<feature type="domain" description="F-box" evidence="1">
    <location>
        <begin position="14"/>
        <end position="69"/>
    </location>
</feature>
<dbReference type="Gene3D" id="3.80.10.10">
    <property type="entry name" value="Ribonuclease Inhibitor"/>
    <property type="match status" value="1"/>
</dbReference>
<dbReference type="Proteomes" id="UP000623687">
    <property type="component" value="Unassembled WGS sequence"/>
</dbReference>
<dbReference type="InterPro" id="IPR032675">
    <property type="entry name" value="LRR_dom_sf"/>
</dbReference>
<dbReference type="InterPro" id="IPR036047">
    <property type="entry name" value="F-box-like_dom_sf"/>
</dbReference>
<evidence type="ECO:0000313" key="3">
    <source>
        <dbReference type="Proteomes" id="UP000623687"/>
    </source>
</evidence>
<gene>
    <name evidence="2" type="ORF">PC9H_004222</name>
</gene>
<dbReference type="SUPFAM" id="SSF81383">
    <property type="entry name" value="F-box domain"/>
    <property type="match status" value="1"/>
</dbReference>
<reference evidence="2" key="1">
    <citation type="submission" date="2019-07" db="EMBL/GenBank/DDBJ databases">
        <authorList>
            <person name="Palmer J.M."/>
        </authorList>
    </citation>
    <scope>NUCLEOTIDE SEQUENCE</scope>
    <source>
        <strain evidence="2">PC9</strain>
    </source>
</reference>
<evidence type="ECO:0000259" key="1">
    <source>
        <dbReference type="Pfam" id="PF12937"/>
    </source>
</evidence>
<sequence length="511" mass="57931">MTGFSTTRRVTTHDMPPEVLCHIFVTLAAMCFDEDSGTHSLDWIAVTHVCKLWNEVAHDNATLWSCIDFSHPRWAQEMLGRAKHAPLDIHYKHHERLRDGVTGEEVMAQALKRLPLIRRMGVDAPVDVLKRFVVEMEGFPAPKLERLHMRGTRDELVEIQANFLNEFAPRLRDVALLGCSIDLNTMLFRNVESLVLGPINSPIHIADMLTFLSNLPRIQSLVTGFSFHFPQGPEVVRLLSREPVLMSNLTRMQLTTRWSDPSQDLASPTMFLRWLKFVQPLDIEVYLGCEQNEDTILPQCESLFDPVLQHATTKAMEFSEFGMTYSSDSKKHGAEVHELRLSASDDSASVSFTFWFVQQLLPGTCQTLASRFATGISRKDLQTVNMDGITLDAQLMGQHFGNLEYLEEISSPLNDELFEVLHDVDGQGRCLFRSLSTMMLYYDENDEETSDPDTWYALPSLLEFRAAKGSPIREITILPKAGSTVPKEFADRLEGIVTIQLGRKINTLLFV</sequence>
<accession>A0A8H6ZZV5</accession>
<dbReference type="EMBL" id="JACETU010000002">
    <property type="protein sequence ID" value="KAF7437383.1"/>
    <property type="molecule type" value="Genomic_DNA"/>
</dbReference>
<proteinExistence type="predicted"/>
<dbReference type="VEuPathDB" id="FungiDB:PC9H_004222"/>